<dbReference type="InterPro" id="IPR001314">
    <property type="entry name" value="Peptidase_S1A"/>
</dbReference>
<reference evidence="11" key="1">
    <citation type="submission" date="2020-01" db="EMBL/GenBank/DDBJ databases">
        <title>Draft genome sequence of the Termite Coptotermes fromosanus.</title>
        <authorList>
            <person name="Itakura S."/>
            <person name="Yosikawa Y."/>
            <person name="Umezawa K."/>
        </authorList>
    </citation>
    <scope>NUCLEOTIDE SEQUENCE [LARGE SCALE GENOMIC DNA]</scope>
</reference>
<evidence type="ECO:0000256" key="4">
    <source>
        <dbReference type="ARBA" id="ARBA00022670"/>
    </source>
</evidence>
<comment type="subcellular location">
    <subcellularLocation>
        <location evidence="1">Secreted</location>
    </subcellularLocation>
</comment>
<keyword evidence="11" id="KW-1185">Reference proteome</keyword>
<evidence type="ECO:0000313" key="10">
    <source>
        <dbReference type="EMBL" id="GFG33822.1"/>
    </source>
</evidence>
<organism evidence="10 11">
    <name type="scientific">Coptotermes formosanus</name>
    <name type="common">Formosan subterranean termite</name>
    <dbReference type="NCBI Taxonomy" id="36987"/>
    <lineage>
        <taxon>Eukaryota</taxon>
        <taxon>Metazoa</taxon>
        <taxon>Ecdysozoa</taxon>
        <taxon>Arthropoda</taxon>
        <taxon>Hexapoda</taxon>
        <taxon>Insecta</taxon>
        <taxon>Pterygota</taxon>
        <taxon>Neoptera</taxon>
        <taxon>Polyneoptera</taxon>
        <taxon>Dictyoptera</taxon>
        <taxon>Blattodea</taxon>
        <taxon>Blattoidea</taxon>
        <taxon>Termitoidae</taxon>
        <taxon>Rhinotermitidae</taxon>
        <taxon>Coptotermes</taxon>
    </lineage>
</organism>
<dbReference type="SMART" id="SM00020">
    <property type="entry name" value="Tryp_SPc"/>
    <property type="match status" value="1"/>
</dbReference>
<dbReference type="InterPro" id="IPR050430">
    <property type="entry name" value="Peptidase_S1"/>
</dbReference>
<evidence type="ECO:0000256" key="1">
    <source>
        <dbReference type="ARBA" id="ARBA00004613"/>
    </source>
</evidence>
<dbReference type="InterPro" id="IPR033116">
    <property type="entry name" value="TRYPSIN_SER"/>
</dbReference>
<dbReference type="EMBL" id="BLKM01008479">
    <property type="protein sequence ID" value="GFG33822.1"/>
    <property type="molecule type" value="Genomic_DNA"/>
</dbReference>
<dbReference type="InterPro" id="IPR009003">
    <property type="entry name" value="Peptidase_S1_PA"/>
</dbReference>
<keyword evidence="3" id="KW-0964">Secreted</keyword>
<dbReference type="PROSITE" id="PS50240">
    <property type="entry name" value="TRYPSIN_DOM"/>
    <property type="match status" value="1"/>
</dbReference>
<proteinExistence type="inferred from homology"/>
<dbReference type="InParanoid" id="A0A6L2PRL3"/>
<dbReference type="SUPFAM" id="SSF50494">
    <property type="entry name" value="Trypsin-like serine proteases"/>
    <property type="match status" value="1"/>
</dbReference>
<feature type="domain" description="Peptidase S1" evidence="9">
    <location>
        <begin position="115"/>
        <end position="341"/>
    </location>
</feature>
<dbReference type="GO" id="GO:0005576">
    <property type="term" value="C:extracellular region"/>
    <property type="evidence" value="ECO:0007669"/>
    <property type="project" value="UniProtKB-SubCell"/>
</dbReference>
<evidence type="ECO:0000256" key="6">
    <source>
        <dbReference type="ARBA" id="ARBA00022825"/>
    </source>
</evidence>
<evidence type="ECO:0000256" key="7">
    <source>
        <dbReference type="ARBA" id="ARBA00023157"/>
    </source>
</evidence>
<dbReference type="PROSITE" id="PS00135">
    <property type="entry name" value="TRYPSIN_SER"/>
    <property type="match status" value="1"/>
</dbReference>
<dbReference type="CDD" id="cd00190">
    <property type="entry name" value="Tryp_SPc"/>
    <property type="match status" value="1"/>
</dbReference>
<name>A0A6L2PRL3_COPFO</name>
<dbReference type="FunFam" id="2.40.10.10:FF:000047">
    <property type="entry name" value="Trypsin eta"/>
    <property type="match status" value="1"/>
</dbReference>
<dbReference type="OrthoDB" id="8440449at2759"/>
<dbReference type="Proteomes" id="UP000502823">
    <property type="component" value="Unassembled WGS sequence"/>
</dbReference>
<dbReference type="PRINTS" id="PR00722">
    <property type="entry name" value="CHYMOTRYPSIN"/>
</dbReference>
<keyword evidence="6 8" id="KW-0720">Serine protease</keyword>
<protein>
    <recommendedName>
        <fullName evidence="9">Peptidase S1 domain-containing protein</fullName>
    </recommendedName>
</protein>
<dbReference type="GO" id="GO:0016485">
    <property type="term" value="P:protein processing"/>
    <property type="evidence" value="ECO:0007669"/>
    <property type="project" value="UniProtKB-ARBA"/>
</dbReference>
<dbReference type="InterPro" id="IPR018114">
    <property type="entry name" value="TRYPSIN_HIS"/>
</dbReference>
<dbReference type="GO" id="GO:0004252">
    <property type="term" value="F:serine-type endopeptidase activity"/>
    <property type="evidence" value="ECO:0007669"/>
    <property type="project" value="InterPro"/>
</dbReference>
<dbReference type="PANTHER" id="PTHR24276">
    <property type="entry name" value="POLYSERASE-RELATED"/>
    <property type="match status" value="1"/>
</dbReference>
<evidence type="ECO:0000256" key="5">
    <source>
        <dbReference type="ARBA" id="ARBA00022801"/>
    </source>
</evidence>
<dbReference type="Pfam" id="PF00089">
    <property type="entry name" value="Trypsin"/>
    <property type="match status" value="1"/>
</dbReference>
<keyword evidence="5 8" id="KW-0378">Hydrolase</keyword>
<dbReference type="InterPro" id="IPR043504">
    <property type="entry name" value="Peptidase_S1_PA_chymotrypsin"/>
</dbReference>
<comment type="caution">
    <text evidence="10">The sequence shown here is derived from an EMBL/GenBank/DDBJ whole genome shotgun (WGS) entry which is preliminary data.</text>
</comment>
<evidence type="ECO:0000256" key="3">
    <source>
        <dbReference type="ARBA" id="ARBA00022525"/>
    </source>
</evidence>
<keyword evidence="7" id="KW-1015">Disulfide bond</keyword>
<dbReference type="PROSITE" id="PS00134">
    <property type="entry name" value="TRYPSIN_HIS"/>
    <property type="match status" value="1"/>
</dbReference>
<dbReference type="AlphaFoldDB" id="A0A6L2PRL3"/>
<accession>A0A6L2PRL3</accession>
<dbReference type="PANTHER" id="PTHR24276:SF98">
    <property type="entry name" value="FI18310P1-RELATED"/>
    <property type="match status" value="1"/>
</dbReference>
<gene>
    <name evidence="10" type="ORF">Cfor_11026</name>
</gene>
<evidence type="ECO:0000256" key="2">
    <source>
        <dbReference type="ARBA" id="ARBA00007664"/>
    </source>
</evidence>
<keyword evidence="4 8" id="KW-0645">Protease</keyword>
<evidence type="ECO:0000313" key="11">
    <source>
        <dbReference type="Proteomes" id="UP000502823"/>
    </source>
</evidence>
<evidence type="ECO:0000259" key="9">
    <source>
        <dbReference type="PROSITE" id="PS50240"/>
    </source>
</evidence>
<sequence length="342" mass="37995">MAVDTPVRVCGSFTQDRCLMRGKEAYIGFCIHVHIQLQTFNILHTNLPVLMNLCEQLPVAGHKQYQCCEFVRFEQQECHLLEDSKNAYGCRPVENMQLKKGRSVRRFPVIRDNRIINGVDAEPGEFPSQLSLQRSGGHSCGASILNENWALTAAHCVDGLSVSSITLLAGTIYLDSGGTRHRVEEIIIHEDYNKYDSWRNDIAVVRVSDPFEFDEVNVKSIPLPAQGENPADGANATVIGWGTVDFDGTVPNTLQKVEQVIVNQEWCDFVYDRVGYGHVYDGQICSDSPAIKGACNGDSGGPLLVNGTVVGLVSWGYRCAYFPTVYTRVPAYKDWIKERTGV</sequence>
<dbReference type="Gene3D" id="2.40.10.10">
    <property type="entry name" value="Trypsin-like serine proteases"/>
    <property type="match status" value="1"/>
</dbReference>
<evidence type="ECO:0000256" key="8">
    <source>
        <dbReference type="RuleBase" id="RU363034"/>
    </source>
</evidence>
<comment type="similarity">
    <text evidence="2">Belongs to the peptidase S1 family.</text>
</comment>
<dbReference type="InterPro" id="IPR001254">
    <property type="entry name" value="Trypsin_dom"/>
</dbReference>